<dbReference type="InterPro" id="IPR011047">
    <property type="entry name" value="Quinoprotein_ADH-like_sf"/>
</dbReference>
<keyword evidence="7" id="KW-1185">Reference proteome</keyword>
<evidence type="ECO:0000256" key="5">
    <source>
        <dbReference type="SAM" id="SignalP"/>
    </source>
</evidence>
<keyword evidence="3" id="KW-1133">Transmembrane helix</keyword>
<dbReference type="InterPro" id="IPR015943">
    <property type="entry name" value="WD40/YVTN_repeat-like_dom_sf"/>
</dbReference>
<dbReference type="GO" id="GO:0016020">
    <property type="term" value="C:membrane"/>
    <property type="evidence" value="ECO:0007669"/>
    <property type="project" value="UniProtKB-SubCell"/>
</dbReference>
<sequence>MTRNRKRLTPILAATAVLAVGLSATAFADPSDPAAAPANGLTAEQRADIETRFASLGDATPVGETSAAPESEAAQAATGNLAFTEKASLETDNGLGALAEVGGTHGDQVLINNWGTVTRLDDDQEVVWRRTPSTLWTEWNLTAVRPWDRGIPAFRVYVGTSATSSVGDYIDRGYALGDLNGDGVDDIAFISMVGDSPSYGVKFPDTKMTQATFVDVLDGRTGATIWQQRHTNARMVQIVDGTLIVADQPNGNRTAPADALARTYAYTFTTGGGALTATNTWTVDAASRASSWNVLEPLGNGRVALSWSEPASTQQGGHLMVLDAATGAAVWNVATPQPIRNLGLDARRGLLAATEQATYTADVQYELVTFGLADGARTVLGTRVNALPTAMTVADITGGRDAEYVVAEALPDAIGYMHAAQIRATDGRGAQLWTYTVKRNSAWSKDGPLVFGLHAADGTVLASWLDDTRKGEAGARTVEEIAGIAALSGRDGEVRWEKRGGPIASPIYALLEDGHHGTTVATVSVDQTRHVYRLSDGREVGKTPLYGEFSQLVTYDINGDGVRDLITGGYAHGVLAFDGAHLGPEPKLLWRATTAGSVHDLELADVTGSSRPEVVVAASDEAVVLDVRDGDVESAFGDGNGLVWTVEVGDIDRDDDAEIVIPTDGVRAYNGDGRRLWTYGADADLVYADVAIADDSVYGMYVTRQGVESRRLASFGLDGERGRKRWSVDGDPSLEGTISLWNGVQAGDTLPFADGHGVAFAFGSTAKDTGFEVRDGRTGELLGSAGGTSGAGLAHQLTSGPDGFWQARAAQLARIAFDGTTSAKLVIANPFAIGFTTGPNGEQLVVSANEGYLSMWETSMLESPNTYPDDLDSTVAQMEAWNMAVVDLDGDGVDEVIGLAHDAIGYDLMLDAVGAGFWSSSIGREGIQVFQITAA</sequence>
<dbReference type="AlphaFoldDB" id="A0A841F858"/>
<dbReference type="InterPro" id="IPR045232">
    <property type="entry name" value="FAM234"/>
</dbReference>
<dbReference type="PANTHER" id="PTHR21419:SF23">
    <property type="entry name" value="PROTEIN DEFECTIVE IN EXINE FORMATION 1"/>
    <property type="match status" value="1"/>
</dbReference>
<dbReference type="RefSeq" id="WP_184785312.1">
    <property type="nucleotide sequence ID" value="NZ_BONT01000111.1"/>
</dbReference>
<evidence type="ECO:0008006" key="8">
    <source>
        <dbReference type="Google" id="ProtNLM"/>
    </source>
</evidence>
<protein>
    <recommendedName>
        <fullName evidence="8">VCBS repeat-containing protein</fullName>
    </recommendedName>
</protein>
<dbReference type="Gene3D" id="2.130.10.10">
    <property type="entry name" value="YVTN repeat-like/Quinoprotein amine dehydrogenase"/>
    <property type="match status" value="1"/>
</dbReference>
<evidence type="ECO:0000313" key="6">
    <source>
        <dbReference type="EMBL" id="MBB6032406.1"/>
    </source>
</evidence>
<evidence type="ECO:0000256" key="1">
    <source>
        <dbReference type="ARBA" id="ARBA00004167"/>
    </source>
</evidence>
<dbReference type="PANTHER" id="PTHR21419">
    <property type="match status" value="1"/>
</dbReference>
<name>A0A841F858_9ACTN</name>
<keyword evidence="2" id="KW-0812">Transmembrane</keyword>
<dbReference type="Proteomes" id="UP000548476">
    <property type="component" value="Unassembled WGS sequence"/>
</dbReference>
<evidence type="ECO:0000256" key="4">
    <source>
        <dbReference type="ARBA" id="ARBA00023136"/>
    </source>
</evidence>
<feature type="signal peptide" evidence="5">
    <location>
        <begin position="1"/>
        <end position="28"/>
    </location>
</feature>
<feature type="chain" id="PRO_5032987213" description="VCBS repeat-containing protein" evidence="5">
    <location>
        <begin position="29"/>
        <end position="935"/>
    </location>
</feature>
<accession>A0A841F858</accession>
<organism evidence="6 7">
    <name type="scientific">Phytomonospora endophytica</name>
    <dbReference type="NCBI Taxonomy" id="714109"/>
    <lineage>
        <taxon>Bacteria</taxon>
        <taxon>Bacillati</taxon>
        <taxon>Actinomycetota</taxon>
        <taxon>Actinomycetes</taxon>
        <taxon>Micromonosporales</taxon>
        <taxon>Micromonosporaceae</taxon>
        <taxon>Phytomonospora</taxon>
    </lineage>
</organism>
<comment type="subcellular location">
    <subcellularLocation>
        <location evidence="1">Membrane</location>
        <topology evidence="1">Single-pass membrane protein</topology>
    </subcellularLocation>
</comment>
<reference evidence="6 7" key="1">
    <citation type="submission" date="2020-08" db="EMBL/GenBank/DDBJ databases">
        <title>Genomic Encyclopedia of Type Strains, Phase IV (KMG-IV): sequencing the most valuable type-strain genomes for metagenomic binning, comparative biology and taxonomic classification.</title>
        <authorList>
            <person name="Goeker M."/>
        </authorList>
    </citation>
    <scope>NUCLEOTIDE SEQUENCE [LARGE SCALE GENOMIC DNA]</scope>
    <source>
        <strain evidence="6 7">YIM 65646</strain>
    </source>
</reference>
<evidence type="ECO:0000256" key="3">
    <source>
        <dbReference type="ARBA" id="ARBA00022989"/>
    </source>
</evidence>
<proteinExistence type="predicted"/>
<evidence type="ECO:0000256" key="2">
    <source>
        <dbReference type="ARBA" id="ARBA00022692"/>
    </source>
</evidence>
<evidence type="ECO:0000313" key="7">
    <source>
        <dbReference type="Proteomes" id="UP000548476"/>
    </source>
</evidence>
<keyword evidence="5" id="KW-0732">Signal</keyword>
<comment type="caution">
    <text evidence="6">The sequence shown here is derived from an EMBL/GenBank/DDBJ whole genome shotgun (WGS) entry which is preliminary data.</text>
</comment>
<dbReference type="SUPFAM" id="SSF50998">
    <property type="entry name" value="Quinoprotein alcohol dehydrogenase-like"/>
    <property type="match status" value="1"/>
</dbReference>
<dbReference type="EMBL" id="JACHGT010000001">
    <property type="protein sequence ID" value="MBB6032406.1"/>
    <property type="molecule type" value="Genomic_DNA"/>
</dbReference>
<keyword evidence="4" id="KW-0472">Membrane</keyword>
<gene>
    <name evidence="6" type="ORF">HNR73_000248</name>
</gene>